<feature type="region of interest" description="Disordered" evidence="1">
    <location>
        <begin position="599"/>
        <end position="668"/>
    </location>
</feature>
<dbReference type="OrthoDB" id="273010at2759"/>
<feature type="compositionally biased region" description="Polar residues" evidence="1">
    <location>
        <begin position="689"/>
        <end position="698"/>
    </location>
</feature>
<evidence type="ECO:0000256" key="1">
    <source>
        <dbReference type="SAM" id="MobiDB-lite"/>
    </source>
</evidence>
<feature type="compositionally biased region" description="Polar residues" evidence="1">
    <location>
        <begin position="725"/>
        <end position="746"/>
    </location>
</feature>
<dbReference type="Proteomes" id="UP000253664">
    <property type="component" value="Unassembled WGS sequence"/>
</dbReference>
<evidence type="ECO:0000313" key="3">
    <source>
        <dbReference type="Proteomes" id="UP000253664"/>
    </source>
</evidence>
<feature type="compositionally biased region" description="Basic and acidic residues" evidence="1">
    <location>
        <begin position="266"/>
        <end position="277"/>
    </location>
</feature>
<feature type="region of interest" description="Disordered" evidence="1">
    <location>
        <begin position="682"/>
        <end position="749"/>
    </location>
</feature>
<accession>A0A367LAY1</accession>
<keyword evidence="3" id="KW-1185">Reference proteome</keyword>
<comment type="caution">
    <text evidence="2">The sequence shown here is derived from an EMBL/GenBank/DDBJ whole genome shotgun (WGS) entry which is preliminary data.</text>
</comment>
<feature type="region of interest" description="Disordered" evidence="1">
    <location>
        <begin position="512"/>
        <end position="587"/>
    </location>
</feature>
<dbReference type="STRING" id="1330021.A0A367LAY1"/>
<proteinExistence type="predicted"/>
<feature type="compositionally biased region" description="Basic and acidic residues" evidence="1">
    <location>
        <begin position="635"/>
        <end position="651"/>
    </location>
</feature>
<dbReference type="AlphaFoldDB" id="A0A367LAY1"/>
<feature type="compositionally biased region" description="Low complexity" evidence="1">
    <location>
        <begin position="243"/>
        <end position="253"/>
    </location>
</feature>
<feature type="compositionally biased region" description="Polar residues" evidence="1">
    <location>
        <begin position="11"/>
        <end position="20"/>
    </location>
</feature>
<feature type="compositionally biased region" description="Basic and acidic residues" evidence="1">
    <location>
        <begin position="699"/>
        <end position="712"/>
    </location>
</feature>
<feature type="compositionally biased region" description="Basic and acidic residues" evidence="1">
    <location>
        <begin position="512"/>
        <end position="538"/>
    </location>
</feature>
<feature type="region of interest" description="Disordered" evidence="1">
    <location>
        <begin position="179"/>
        <end position="277"/>
    </location>
</feature>
<name>A0A367LAY1_9HYPO</name>
<feature type="region of interest" description="Disordered" evidence="1">
    <location>
        <begin position="435"/>
        <end position="459"/>
    </location>
</feature>
<dbReference type="EMBL" id="LKCN02000010">
    <property type="protein sequence ID" value="RCI11573.1"/>
    <property type="molecule type" value="Genomic_DNA"/>
</dbReference>
<gene>
    <name evidence="2" type="ORF">L249_7258</name>
</gene>
<reference evidence="2 3" key="1">
    <citation type="journal article" date="2015" name="BMC Genomics">
        <title>Insights from the genome of Ophiocordyceps polyrhachis-furcata to pathogenicity and host specificity in insect fungi.</title>
        <authorList>
            <person name="Wichadakul D."/>
            <person name="Kobmoo N."/>
            <person name="Ingsriswang S."/>
            <person name="Tangphatsornruang S."/>
            <person name="Chantasingh D."/>
            <person name="Luangsa-ard J.J."/>
            <person name="Eurwilaichitr L."/>
        </authorList>
    </citation>
    <scope>NUCLEOTIDE SEQUENCE [LARGE SCALE GENOMIC DNA]</scope>
    <source>
        <strain evidence="2 3">BCC 54312</strain>
    </source>
</reference>
<feature type="region of interest" description="Disordered" evidence="1">
    <location>
        <begin position="1"/>
        <end position="20"/>
    </location>
</feature>
<sequence length="840" mass="93431">MHDTGYKPITVSRSAASQERPQCVFPASRERCSLSIANVSGHAARSPRPPALTSNPSPAEFSRFRDVERRDYDAIEFLLRKGRRQLQEYDSPALFPFAPRLTGAPPEAQTIRVSSRTSLSPCHDLSLQARYSFTNIKMATLASIPEASTSLPDTHPIRSLQRTASFERIRPRSRVLVLSRRPARVRNPARRAHVSNATRQATSYKPDAPPEASRRHPKVRDETLVNTQSAPQSSQLNDPTVESSLSSVDLDSFPLPPTHHFVKPSTRREGVVSPPRDRLLSNTRRCFGEVAVDVARGSKHSSVDSTLVDAISRAIAQQLRLCSAAKHADRDLIHPTKSNFSPSFARGSPPDRSDRRTSLDRFAADLRNYAETAGVTHNYTDPPGSGESLRTVSALMPFRPEFRAAGLAVTSKDQAQRTPGYFSKAYASLRPRQLFNKAPGNSNAHPSQVDGPAEVPSTRTGTEISFAPSQVDEWRYALIDEVPVRKKKRNMKPKRPKRSCFPCFRAKEKSAPDGDWAHFRPAPEKTAQESHRACEPRATRSVPPVLPGIRKAEPRPPRFDSVPRSPRYVSAARQISKTKDRNALSKSVAWPRARVMKMEHSASLPTKYQAQASEGRDDDRKRRLGSRQGALPPRSKVDPHSKTEPEKDHGHVSSALPSTWVRQDGPIPNLEEELEKTARLVRTAKASGRSKQQPTSSTRRQERPTPRYDPDHVGICCRSGRGMPSTATAPPNIPVRTSSVRGSISSDDNDEAITDRDVLRGLHVAASAACDQEVDAFVRDRTGLRIRRFLADLMTLESFGRPLPGEGSEERAWRRRAEMRMLKRQVRRSRELTGVAGGFI</sequence>
<feature type="compositionally biased region" description="Basic residues" evidence="1">
    <location>
        <begin position="181"/>
        <end position="193"/>
    </location>
</feature>
<protein>
    <submittedName>
        <fullName evidence="2">Uncharacterized protein</fullName>
    </submittedName>
</protein>
<feature type="compositionally biased region" description="Polar residues" evidence="1">
    <location>
        <begin position="224"/>
        <end position="242"/>
    </location>
</feature>
<feature type="region of interest" description="Disordered" evidence="1">
    <location>
        <begin position="333"/>
        <end position="356"/>
    </location>
</feature>
<evidence type="ECO:0000313" key="2">
    <source>
        <dbReference type="EMBL" id="RCI11573.1"/>
    </source>
</evidence>
<feature type="compositionally biased region" description="Polar residues" evidence="1">
    <location>
        <begin position="603"/>
        <end position="612"/>
    </location>
</feature>
<organism evidence="2 3">
    <name type="scientific">Ophiocordyceps polyrhachis-furcata BCC 54312</name>
    <dbReference type="NCBI Taxonomy" id="1330021"/>
    <lineage>
        <taxon>Eukaryota</taxon>
        <taxon>Fungi</taxon>
        <taxon>Dikarya</taxon>
        <taxon>Ascomycota</taxon>
        <taxon>Pezizomycotina</taxon>
        <taxon>Sordariomycetes</taxon>
        <taxon>Hypocreomycetidae</taxon>
        <taxon>Hypocreales</taxon>
        <taxon>Ophiocordycipitaceae</taxon>
        <taxon>Ophiocordyceps</taxon>
    </lineage>
</organism>